<dbReference type="Pfam" id="PF12706">
    <property type="entry name" value="Lactamase_B_2"/>
    <property type="match status" value="1"/>
</dbReference>
<organism evidence="6 7">
    <name type="scientific">Hydra vulgaris</name>
    <name type="common">Hydra</name>
    <name type="synonym">Hydra attenuata</name>
    <dbReference type="NCBI Taxonomy" id="6087"/>
    <lineage>
        <taxon>Eukaryota</taxon>
        <taxon>Metazoa</taxon>
        <taxon>Cnidaria</taxon>
        <taxon>Hydrozoa</taxon>
        <taxon>Hydroidolina</taxon>
        <taxon>Anthoathecata</taxon>
        <taxon>Aplanulata</taxon>
        <taxon>Hydridae</taxon>
        <taxon>Hydra</taxon>
    </lineage>
</organism>
<evidence type="ECO:0000256" key="2">
    <source>
        <dbReference type="ARBA" id="ARBA00012279"/>
    </source>
</evidence>
<dbReference type="RefSeq" id="XP_065673790.1">
    <property type="nucleotide sequence ID" value="XM_065817718.1"/>
</dbReference>
<gene>
    <name evidence="7" type="primary">LOC100208076</name>
</gene>
<proteinExistence type="inferred from homology"/>
<comment type="catalytic activity">
    <reaction evidence="4">
        <text>N-(5Z,8Z,11Z,14Z-eicosatetraenoyl)-1,2-di-(9Z-octadecenoyl)-sn-glycero-3-phosphoethanolamine + H2O = N-(5Z,8Z,11Z,14Z-eicosatetraenoyl)-ethanolamine + 1,2-di-(9Z-octadecenoyl)-sn-glycero-3-phosphate + H(+)</text>
        <dbReference type="Rhea" id="RHEA:45528"/>
        <dbReference type="ChEBI" id="CHEBI:2700"/>
        <dbReference type="ChEBI" id="CHEBI:15377"/>
        <dbReference type="ChEBI" id="CHEBI:15378"/>
        <dbReference type="ChEBI" id="CHEBI:74546"/>
        <dbReference type="ChEBI" id="CHEBI:85277"/>
    </reaction>
    <physiologicalReaction direction="left-to-right" evidence="4">
        <dbReference type="Rhea" id="RHEA:45529"/>
    </physiologicalReaction>
</comment>
<dbReference type="PANTHER" id="PTHR15032">
    <property type="entry name" value="N-ACYL-PHOSPHATIDYLETHANOLAMINE-HYDROLYZING PHOSPHOLIPASE D"/>
    <property type="match status" value="1"/>
</dbReference>
<comment type="similarity">
    <text evidence="1">Belongs to the NAPE-PLD family.</text>
</comment>
<sequence length="376" mass="43928">MAEHKSKSTTIKKTVEVIKLFSKRTKDEYPRAEIKDGKYLLPWKTEEVLHNNWTNFKSFFSLYRIEIPTEEKLNEEPLMQLMEADPNRIENPPENGIRVTWLGHASALFQLDSVSFLVNPNFNPRAGKNYYFGENKRYRKPVYTVEQLPRIDCVFITNTHFDYLDLYSVRQLNDRFGEMLLWYVPMGVGSWLLKTGFVNVVEMDWWKEDEIEFYDHTIIKNEQEIKSTSFNIACTPSQSYHNRNFDNENAMLWCSWVIRSPRYKIFISGSTGYAKVFQSIGRKYGPFHIAALPIGGYDIKTRNVYGYVTPEQAVQVHKDILSMCSLALSWGTFAFSNEEAIEGISRMQGFKTEVKLTFFFGRKCPSNQVKSIVLFK</sequence>
<dbReference type="InterPro" id="IPR001279">
    <property type="entry name" value="Metallo-B-lactamas"/>
</dbReference>
<evidence type="ECO:0000313" key="7">
    <source>
        <dbReference type="RefSeq" id="XP_065673790.1"/>
    </source>
</evidence>
<dbReference type="PANTHER" id="PTHR15032:SF4">
    <property type="entry name" value="N-ACYL-PHOSPHATIDYLETHANOLAMINE-HYDROLYZING PHOSPHOLIPASE D"/>
    <property type="match status" value="1"/>
</dbReference>
<keyword evidence="3" id="KW-0442">Lipid degradation</keyword>
<dbReference type="SUPFAM" id="SSF56281">
    <property type="entry name" value="Metallo-hydrolase/oxidoreductase"/>
    <property type="match status" value="1"/>
</dbReference>
<evidence type="ECO:0000256" key="1">
    <source>
        <dbReference type="ARBA" id="ARBA00010127"/>
    </source>
</evidence>
<dbReference type="Proteomes" id="UP001652625">
    <property type="component" value="Chromosome 14"/>
</dbReference>
<keyword evidence="3" id="KW-0595">Phospholipid degradation</keyword>
<keyword evidence="3" id="KW-1208">Phospholipid metabolism</keyword>
<protein>
    <recommendedName>
        <fullName evidence="2">N-acetylphosphatidylethanolamine-hydrolyzing phospholipase D</fullName>
        <ecNumber evidence="2">3.1.4.54</ecNumber>
    </recommendedName>
</protein>
<evidence type="ECO:0000256" key="3">
    <source>
        <dbReference type="ARBA" id="ARBA00022668"/>
    </source>
</evidence>
<keyword evidence="3" id="KW-0443">Lipid metabolism</keyword>
<keyword evidence="6" id="KW-1185">Reference proteome</keyword>
<evidence type="ECO:0000256" key="4">
    <source>
        <dbReference type="ARBA" id="ARBA00048025"/>
    </source>
</evidence>
<evidence type="ECO:0000313" key="6">
    <source>
        <dbReference type="Proteomes" id="UP001652625"/>
    </source>
</evidence>
<feature type="domain" description="Metallo-beta-lactamase" evidence="5">
    <location>
        <begin position="116"/>
        <end position="320"/>
    </location>
</feature>
<dbReference type="InterPro" id="IPR024884">
    <property type="entry name" value="NAPE-PLD"/>
</dbReference>
<dbReference type="GeneID" id="100208076"/>
<dbReference type="InterPro" id="IPR036866">
    <property type="entry name" value="RibonucZ/Hydroxyglut_hydro"/>
</dbReference>
<dbReference type="Gene3D" id="3.60.15.10">
    <property type="entry name" value="Ribonuclease Z/Hydroxyacylglutathione hydrolase-like"/>
    <property type="match status" value="1"/>
</dbReference>
<name>A0ABM4DH42_HYDVU</name>
<dbReference type="EC" id="3.1.4.54" evidence="2"/>
<evidence type="ECO:0000259" key="5">
    <source>
        <dbReference type="Pfam" id="PF12706"/>
    </source>
</evidence>
<dbReference type="PIRSF" id="PIRSF038896">
    <property type="entry name" value="NAPE-PLD"/>
    <property type="match status" value="1"/>
</dbReference>
<accession>A0ABM4DH42</accession>
<reference evidence="7" key="1">
    <citation type="submission" date="2025-08" db="UniProtKB">
        <authorList>
            <consortium name="RefSeq"/>
        </authorList>
    </citation>
    <scope>IDENTIFICATION</scope>
</reference>